<keyword evidence="1" id="KW-0378">Hydrolase</keyword>
<dbReference type="NCBIfam" id="TIGR01484">
    <property type="entry name" value="HAD-SF-IIB"/>
    <property type="match status" value="1"/>
</dbReference>
<dbReference type="Pfam" id="PF08282">
    <property type="entry name" value="Hydrolase_3"/>
    <property type="match status" value="1"/>
</dbReference>
<dbReference type="Proteomes" id="UP001523262">
    <property type="component" value="Unassembled WGS sequence"/>
</dbReference>
<dbReference type="CDD" id="cd07516">
    <property type="entry name" value="HAD_Pase"/>
    <property type="match status" value="1"/>
</dbReference>
<dbReference type="InterPro" id="IPR006379">
    <property type="entry name" value="HAD-SF_hydro_IIB"/>
</dbReference>
<dbReference type="NCBIfam" id="TIGR00099">
    <property type="entry name" value="Cof-subfamily"/>
    <property type="match status" value="1"/>
</dbReference>
<reference evidence="1 2" key="1">
    <citation type="submission" date="2022-06" db="EMBL/GenBank/DDBJ databases">
        <authorList>
            <person name="Jeon C.O."/>
        </authorList>
    </citation>
    <scope>NUCLEOTIDE SEQUENCE [LARGE SCALE GENOMIC DNA]</scope>
    <source>
        <strain evidence="1 2">KCTC 13943</strain>
    </source>
</reference>
<dbReference type="EMBL" id="JAMQCR010000001">
    <property type="protein sequence ID" value="MCM2533758.1"/>
    <property type="molecule type" value="Genomic_DNA"/>
</dbReference>
<comment type="caution">
    <text evidence="1">The sequence shown here is derived from an EMBL/GenBank/DDBJ whole genome shotgun (WGS) entry which is preliminary data.</text>
</comment>
<keyword evidence="2" id="KW-1185">Reference proteome</keyword>
<dbReference type="GO" id="GO:0016787">
    <property type="term" value="F:hydrolase activity"/>
    <property type="evidence" value="ECO:0007669"/>
    <property type="project" value="UniProtKB-KW"/>
</dbReference>
<dbReference type="PANTHER" id="PTHR10000:SF50">
    <property type="entry name" value="STRESS RESPONSE PROTEIN YHAX"/>
    <property type="match status" value="1"/>
</dbReference>
<sequence length="289" mass="32750">MIYRLLALNIDGTLLQSNGKIHKSTKEAIEYVGQKGIYVTLITSRSFPSARKVARALKIKAPLVTHQGAFISSAQEKPLYVKRINEEITYDTICFLEALPCQIRLVHENFSLANKFKLGSNLLAKTVFTSGDPVFYSQQFVSSLSEYLHDQPVTPPKIEVYFEEKKDLEDAKKALSTMYMEIEMIELDRLRLDIVPAGVSKLNGLTYLGNQLGIDRKEMVVIGDGLDDIPLIEAVGLGVAMWNASYEVKRAADWITRSENENGVAYMVKEHFRKQQPIEFLRKMNIIKK</sequence>
<protein>
    <submittedName>
        <fullName evidence="1">Cof-type HAD-IIB family hydrolase</fullName>
    </submittedName>
</protein>
<gene>
    <name evidence="1" type="ORF">NDK43_16915</name>
</gene>
<dbReference type="Gene3D" id="3.30.1240.10">
    <property type="match status" value="1"/>
</dbReference>
<evidence type="ECO:0000313" key="2">
    <source>
        <dbReference type="Proteomes" id="UP001523262"/>
    </source>
</evidence>
<organism evidence="1 2">
    <name type="scientific">Neobacillus pocheonensis</name>
    <dbReference type="NCBI Taxonomy" id="363869"/>
    <lineage>
        <taxon>Bacteria</taxon>
        <taxon>Bacillati</taxon>
        <taxon>Bacillota</taxon>
        <taxon>Bacilli</taxon>
        <taxon>Bacillales</taxon>
        <taxon>Bacillaceae</taxon>
        <taxon>Neobacillus</taxon>
    </lineage>
</organism>
<dbReference type="PANTHER" id="PTHR10000">
    <property type="entry name" value="PHOSPHOSERINE PHOSPHATASE"/>
    <property type="match status" value="1"/>
</dbReference>
<dbReference type="InterPro" id="IPR023214">
    <property type="entry name" value="HAD_sf"/>
</dbReference>
<dbReference type="Gene3D" id="3.40.50.1000">
    <property type="entry name" value="HAD superfamily/HAD-like"/>
    <property type="match status" value="1"/>
</dbReference>
<dbReference type="SUPFAM" id="SSF56784">
    <property type="entry name" value="HAD-like"/>
    <property type="match status" value="1"/>
</dbReference>
<name>A0ABT0WBX3_9BACI</name>
<evidence type="ECO:0000313" key="1">
    <source>
        <dbReference type="EMBL" id="MCM2533758.1"/>
    </source>
</evidence>
<accession>A0ABT0WBX3</accession>
<proteinExistence type="predicted"/>
<dbReference type="InterPro" id="IPR036412">
    <property type="entry name" value="HAD-like_sf"/>
</dbReference>
<dbReference type="InterPro" id="IPR000150">
    <property type="entry name" value="Cof"/>
</dbReference>